<dbReference type="AlphaFoldDB" id="E3LB20"/>
<protein>
    <submittedName>
        <fullName evidence="2">Uncharacterized protein</fullName>
    </submittedName>
</protein>
<evidence type="ECO:0000313" key="3">
    <source>
        <dbReference type="Proteomes" id="UP000008783"/>
    </source>
</evidence>
<dbReference type="OrthoDB" id="5061070at2759"/>
<dbReference type="KEGG" id="pgr:PGTG_19729"/>
<feature type="region of interest" description="Disordered" evidence="1">
    <location>
        <begin position="191"/>
        <end position="225"/>
    </location>
</feature>
<evidence type="ECO:0000313" key="2">
    <source>
        <dbReference type="EMBL" id="EFP93745.2"/>
    </source>
</evidence>
<dbReference type="GeneID" id="10535115"/>
<dbReference type="RefSeq" id="XP_003338164.2">
    <property type="nucleotide sequence ID" value="XM_003338116.2"/>
</dbReference>
<evidence type="ECO:0000256" key="1">
    <source>
        <dbReference type="SAM" id="MobiDB-lite"/>
    </source>
</evidence>
<organism evidence="2 3">
    <name type="scientific">Puccinia graminis f. sp. tritici (strain CRL 75-36-700-3 / race SCCL)</name>
    <name type="common">Black stem rust fungus</name>
    <dbReference type="NCBI Taxonomy" id="418459"/>
    <lineage>
        <taxon>Eukaryota</taxon>
        <taxon>Fungi</taxon>
        <taxon>Dikarya</taxon>
        <taxon>Basidiomycota</taxon>
        <taxon>Pucciniomycotina</taxon>
        <taxon>Pucciniomycetes</taxon>
        <taxon>Pucciniales</taxon>
        <taxon>Pucciniaceae</taxon>
        <taxon>Puccinia</taxon>
    </lineage>
</organism>
<gene>
    <name evidence="2" type="ORF">PGTG_19729</name>
</gene>
<dbReference type="Gene3D" id="1.20.120.1240">
    <property type="entry name" value="Dynamin, middle domain"/>
    <property type="match status" value="1"/>
</dbReference>
<dbReference type="Proteomes" id="UP000008783">
    <property type="component" value="Unassembled WGS sequence"/>
</dbReference>
<dbReference type="EMBL" id="DS178406">
    <property type="protein sequence ID" value="EFP93745.2"/>
    <property type="molecule type" value="Genomic_DNA"/>
</dbReference>
<accession>E3LB20</accession>
<keyword evidence="3" id="KW-1185">Reference proteome</keyword>
<proteinExistence type="predicted"/>
<sequence length="225" mass="25478">MDGCQQRERLTEELNDLGLEITTELGVSNLSHDHIHDLMQHLNYLAGGRYDGADFSYDSYIRALVQILHRAFHHTIVELTVISTNEMDVQKIIDATRGRDLFGVTFEYGSFVILCQQVVRKWLRPTEQHIVKVCNLAGKILVRAIKRPGDTIYGNDAAKKTMETLEKLKRTMHAEARKILSDELGTPFTLQDVTEAASRPQPAPQFDTSNSEPPQIEPVEFDTLS</sequence>
<dbReference type="HOGENOM" id="CLU_081376_0_0_1"/>
<dbReference type="InParanoid" id="E3LB20"/>
<reference key="1">
    <citation type="submission" date="2007-01" db="EMBL/GenBank/DDBJ databases">
        <title>The Genome Sequence of Puccinia graminis f. sp. tritici Strain CRL 75-36-700-3.</title>
        <authorList>
            <consortium name="The Broad Institute Genome Sequencing Platform"/>
            <person name="Birren B."/>
            <person name="Lander E."/>
            <person name="Galagan J."/>
            <person name="Nusbaum C."/>
            <person name="Devon K."/>
            <person name="Cuomo C."/>
            <person name="Jaffe D."/>
            <person name="Butler J."/>
            <person name="Alvarez P."/>
            <person name="Gnerre S."/>
            <person name="Grabherr M."/>
            <person name="Mauceli E."/>
            <person name="Brockman W."/>
            <person name="Young S."/>
            <person name="LaButti K."/>
            <person name="Sykes S."/>
            <person name="DeCaprio D."/>
            <person name="Crawford M."/>
            <person name="Koehrsen M."/>
            <person name="Engels R."/>
            <person name="Montgomery P."/>
            <person name="Pearson M."/>
            <person name="Howarth C."/>
            <person name="Larson L."/>
            <person name="White J."/>
            <person name="Zeng Q."/>
            <person name="Kodira C."/>
            <person name="Yandava C."/>
            <person name="Alvarado L."/>
            <person name="O'Leary S."/>
            <person name="Szabo L."/>
            <person name="Dean R."/>
            <person name="Schein J."/>
        </authorList>
    </citation>
    <scope>NUCLEOTIDE SEQUENCE</scope>
    <source>
        <strain>CRL 75-36-700-3</strain>
    </source>
</reference>
<dbReference type="VEuPathDB" id="FungiDB:PGTG_19729"/>
<feature type="non-terminal residue" evidence="2">
    <location>
        <position position="225"/>
    </location>
</feature>
<reference evidence="3" key="2">
    <citation type="journal article" date="2011" name="Proc. Natl. Acad. Sci. U.S.A.">
        <title>Obligate biotrophy features unraveled by the genomic analysis of rust fungi.</title>
        <authorList>
            <person name="Duplessis S."/>
            <person name="Cuomo C.A."/>
            <person name="Lin Y.-C."/>
            <person name="Aerts A."/>
            <person name="Tisserant E."/>
            <person name="Veneault-Fourrey C."/>
            <person name="Joly D.L."/>
            <person name="Hacquard S."/>
            <person name="Amselem J."/>
            <person name="Cantarel B.L."/>
            <person name="Chiu R."/>
            <person name="Coutinho P.M."/>
            <person name="Feau N."/>
            <person name="Field M."/>
            <person name="Frey P."/>
            <person name="Gelhaye E."/>
            <person name="Goldberg J."/>
            <person name="Grabherr M.G."/>
            <person name="Kodira C.D."/>
            <person name="Kohler A."/>
            <person name="Kuees U."/>
            <person name="Lindquist E.A."/>
            <person name="Lucas S.M."/>
            <person name="Mago R."/>
            <person name="Mauceli E."/>
            <person name="Morin E."/>
            <person name="Murat C."/>
            <person name="Pangilinan J.L."/>
            <person name="Park R."/>
            <person name="Pearson M."/>
            <person name="Quesneville H."/>
            <person name="Rouhier N."/>
            <person name="Sakthikumar S."/>
            <person name="Salamov A.A."/>
            <person name="Schmutz J."/>
            <person name="Selles B."/>
            <person name="Shapiro H."/>
            <person name="Tanguay P."/>
            <person name="Tuskan G.A."/>
            <person name="Henrissat B."/>
            <person name="Van de Peer Y."/>
            <person name="Rouze P."/>
            <person name="Ellis J.G."/>
            <person name="Dodds P.N."/>
            <person name="Schein J.E."/>
            <person name="Zhong S."/>
            <person name="Hamelin R.C."/>
            <person name="Grigoriev I.V."/>
            <person name="Szabo L.J."/>
            <person name="Martin F."/>
        </authorList>
    </citation>
    <scope>NUCLEOTIDE SEQUENCE [LARGE SCALE GENOMIC DNA]</scope>
    <source>
        <strain evidence="3">CRL 75-36-700-3 / race SCCL</strain>
    </source>
</reference>
<name>E3LB20_PUCGT</name>